<dbReference type="Proteomes" id="UP000267159">
    <property type="component" value="Unassembled WGS sequence"/>
</dbReference>
<evidence type="ECO:0000256" key="1">
    <source>
        <dbReference type="SAM" id="MobiDB-lite"/>
    </source>
</evidence>
<feature type="region of interest" description="Disordered" evidence="1">
    <location>
        <begin position="43"/>
        <end position="63"/>
    </location>
</feature>
<evidence type="ECO:0000313" key="3">
    <source>
        <dbReference type="Proteomes" id="UP000267159"/>
    </source>
</evidence>
<name>A0A3L7Z4Q2_9BACE</name>
<dbReference type="AlphaFoldDB" id="A0A3L7Z4Q2"/>
<dbReference type="RefSeq" id="WP_121765539.1">
    <property type="nucleotide sequence ID" value="NZ_RAZM01000012.1"/>
</dbReference>
<comment type="caution">
    <text evidence="2">The sequence shown here is derived from an EMBL/GenBank/DDBJ whole genome shotgun (WGS) entry which is preliminary data.</text>
</comment>
<evidence type="ECO:0000313" key="2">
    <source>
        <dbReference type="EMBL" id="RLT80887.1"/>
    </source>
</evidence>
<protein>
    <submittedName>
        <fullName evidence="2">Uncharacterized protein</fullName>
    </submittedName>
</protein>
<accession>A0A3L7Z4Q2</accession>
<reference evidence="2 3" key="1">
    <citation type="submission" date="2018-09" db="EMBL/GenBank/DDBJ databases">
        <title>Murine metabolic-syndrome-specific gut microbial biobank.</title>
        <authorList>
            <person name="Liu C."/>
        </authorList>
    </citation>
    <scope>NUCLEOTIDE SEQUENCE [LARGE SCALE GENOMIC DNA]</scope>
    <source>
        <strain evidence="2 3">0.1X-D8-26</strain>
    </source>
</reference>
<feature type="region of interest" description="Disordered" evidence="1">
    <location>
        <begin position="92"/>
        <end position="119"/>
    </location>
</feature>
<proteinExistence type="predicted"/>
<gene>
    <name evidence="2" type="ORF">D7Y07_05745</name>
</gene>
<dbReference type="EMBL" id="RAZM01000012">
    <property type="protein sequence ID" value="RLT80887.1"/>
    <property type="molecule type" value="Genomic_DNA"/>
</dbReference>
<feature type="compositionally biased region" description="Low complexity" evidence="1">
    <location>
        <begin position="43"/>
        <end position="54"/>
    </location>
</feature>
<organism evidence="2 3">
    <name type="scientific">Bacteroides acidifaciens</name>
    <dbReference type="NCBI Taxonomy" id="85831"/>
    <lineage>
        <taxon>Bacteria</taxon>
        <taxon>Pseudomonadati</taxon>
        <taxon>Bacteroidota</taxon>
        <taxon>Bacteroidia</taxon>
        <taxon>Bacteroidales</taxon>
        <taxon>Bacteroidaceae</taxon>
        <taxon>Bacteroides</taxon>
    </lineage>
</organism>
<sequence>MSNETKNKTAADTVAENVQAIGQAVADNAATVEDVAQAAAVVGAASAKPSTTAKPKAKAKTEADTGASALKAVGLAACKRHGLAQVWVTSDGQSFPQEGDAKEHAKNLPSKETLKVTTK</sequence>